<feature type="domain" description="DUF7910" evidence="2">
    <location>
        <begin position="232"/>
        <end position="325"/>
    </location>
</feature>
<organism evidence="3 4">
    <name type="scientific">Aquimarina litoralis</name>
    <dbReference type="NCBI Taxonomy" id="584605"/>
    <lineage>
        <taxon>Bacteria</taxon>
        <taxon>Pseudomonadati</taxon>
        <taxon>Bacteroidota</taxon>
        <taxon>Flavobacteriia</taxon>
        <taxon>Flavobacteriales</taxon>
        <taxon>Flavobacteriaceae</taxon>
        <taxon>Aquimarina</taxon>
    </lineage>
</organism>
<protein>
    <recommendedName>
        <fullName evidence="2">DUF7910 domain-containing protein</fullName>
    </recommendedName>
</protein>
<keyword evidence="1" id="KW-0732">Signal</keyword>
<evidence type="ECO:0000313" key="4">
    <source>
        <dbReference type="Proteomes" id="UP001501758"/>
    </source>
</evidence>
<proteinExistence type="predicted"/>
<dbReference type="InterPro" id="IPR008999">
    <property type="entry name" value="Actin-crosslinking"/>
</dbReference>
<gene>
    <name evidence="3" type="ORF">GCM10009430_32110</name>
</gene>
<sequence>MKTISLTLINVLMLFLVLSCETETEELGVAQNKTNSNNFISGFEGSFLLNQSCSVSGSDILTLTTKIKGNDLLIVEFDGITVEQKFELSNTSEPTIEYVGDNYQVQGFIENNQVKFKVQYFNIEYCSIDFTLDELFSFKGSYELFSVKTNRLLKINLGNLINGTVVLTSINDLSTYDFFKIGSNEINFSNNDFAIRGKIIDGSPFIYAIDAGGDKYYTKLDLPKELGLRGSNNKFVSSENGRKPMFANRNRLLSWENFEIVELGGNRIALRANNGRYVSFSTGHIRANKTSIGLTEVFTVLRVNNSSAKVALLANNGRYISTENGFRGMTANRSAIGPWETFIPVKK</sequence>
<dbReference type="RefSeq" id="WP_343913283.1">
    <property type="nucleotide sequence ID" value="NZ_BAAAGE010000003.1"/>
</dbReference>
<dbReference type="EMBL" id="BAAAGE010000003">
    <property type="protein sequence ID" value="GAA0725843.1"/>
    <property type="molecule type" value="Genomic_DNA"/>
</dbReference>
<evidence type="ECO:0000313" key="3">
    <source>
        <dbReference type="EMBL" id="GAA0725843.1"/>
    </source>
</evidence>
<dbReference type="Pfam" id="PF25490">
    <property type="entry name" value="DUF7910"/>
    <property type="match status" value="1"/>
</dbReference>
<evidence type="ECO:0000259" key="2">
    <source>
        <dbReference type="Pfam" id="PF25490"/>
    </source>
</evidence>
<keyword evidence="4" id="KW-1185">Reference proteome</keyword>
<dbReference type="Proteomes" id="UP001501758">
    <property type="component" value="Unassembled WGS sequence"/>
</dbReference>
<accession>A0ABN1J296</accession>
<dbReference type="InterPro" id="IPR057232">
    <property type="entry name" value="DUF7910"/>
</dbReference>
<name>A0ABN1J296_9FLAO</name>
<reference evidence="3 4" key="1">
    <citation type="journal article" date="2019" name="Int. J. Syst. Evol. Microbiol.">
        <title>The Global Catalogue of Microorganisms (GCM) 10K type strain sequencing project: providing services to taxonomists for standard genome sequencing and annotation.</title>
        <authorList>
            <consortium name="The Broad Institute Genomics Platform"/>
            <consortium name="The Broad Institute Genome Sequencing Center for Infectious Disease"/>
            <person name="Wu L."/>
            <person name="Ma J."/>
        </authorList>
    </citation>
    <scope>NUCLEOTIDE SEQUENCE [LARGE SCALE GENOMIC DNA]</scope>
    <source>
        <strain evidence="3 4">JCM 15974</strain>
    </source>
</reference>
<dbReference type="PROSITE" id="PS51257">
    <property type="entry name" value="PROKAR_LIPOPROTEIN"/>
    <property type="match status" value="1"/>
</dbReference>
<feature type="chain" id="PRO_5046215895" description="DUF7910 domain-containing protein" evidence="1">
    <location>
        <begin position="20"/>
        <end position="347"/>
    </location>
</feature>
<dbReference type="Gene3D" id="2.80.10.50">
    <property type="match status" value="2"/>
</dbReference>
<feature type="signal peptide" evidence="1">
    <location>
        <begin position="1"/>
        <end position="19"/>
    </location>
</feature>
<comment type="caution">
    <text evidence="3">The sequence shown here is derived from an EMBL/GenBank/DDBJ whole genome shotgun (WGS) entry which is preliminary data.</text>
</comment>
<evidence type="ECO:0000256" key="1">
    <source>
        <dbReference type="SAM" id="SignalP"/>
    </source>
</evidence>
<dbReference type="CDD" id="cd23342">
    <property type="entry name" value="beta-trefoil_FSCN_ZgPorA-like"/>
    <property type="match status" value="1"/>
</dbReference>
<dbReference type="SUPFAM" id="SSF50405">
    <property type="entry name" value="Actin-crosslinking proteins"/>
    <property type="match status" value="1"/>
</dbReference>